<evidence type="ECO:0000256" key="5">
    <source>
        <dbReference type="ARBA" id="ARBA00035014"/>
    </source>
</evidence>
<keyword evidence="3" id="KW-0051">Antiviral defense</keyword>
<comment type="catalytic activity">
    <reaction evidence="7">
        <text>NAD(+) + H2O = ADP-D-ribose + nicotinamide + H(+)</text>
        <dbReference type="Rhea" id="RHEA:16301"/>
        <dbReference type="ChEBI" id="CHEBI:15377"/>
        <dbReference type="ChEBI" id="CHEBI:15378"/>
        <dbReference type="ChEBI" id="CHEBI:17154"/>
        <dbReference type="ChEBI" id="CHEBI:57540"/>
        <dbReference type="ChEBI" id="CHEBI:57967"/>
        <dbReference type="EC" id="3.2.2.5"/>
    </reaction>
    <physiologicalReaction direction="left-to-right" evidence="7">
        <dbReference type="Rhea" id="RHEA:16302"/>
    </physiologicalReaction>
</comment>
<dbReference type="CDD" id="cd01406">
    <property type="entry name" value="SIR2-like"/>
    <property type="match status" value="1"/>
</dbReference>
<feature type="domain" description="Deacetylase sirtuin-type" evidence="9">
    <location>
        <begin position="1"/>
        <end position="280"/>
    </location>
</feature>
<evidence type="ECO:0000256" key="6">
    <source>
        <dbReference type="ARBA" id="ARBA00035033"/>
    </source>
</evidence>
<organism evidence="10 11">
    <name type="scientific">Clostridium beijerinckii</name>
    <name type="common">Clostridium MP</name>
    <dbReference type="NCBI Taxonomy" id="1520"/>
    <lineage>
        <taxon>Bacteria</taxon>
        <taxon>Bacillati</taxon>
        <taxon>Bacillota</taxon>
        <taxon>Clostridia</taxon>
        <taxon>Eubacteriales</taxon>
        <taxon>Clostridiaceae</taxon>
        <taxon>Clostridium</taxon>
    </lineage>
</organism>
<dbReference type="InterPro" id="IPR041486">
    <property type="entry name" value="ThsA_STALD"/>
</dbReference>
<evidence type="ECO:0000256" key="2">
    <source>
        <dbReference type="ARBA" id="ARBA00023027"/>
    </source>
</evidence>
<evidence type="ECO:0000259" key="9">
    <source>
        <dbReference type="PROSITE" id="PS50305"/>
    </source>
</evidence>
<dbReference type="RefSeq" id="WP_012059013.1">
    <property type="nucleotide sequence ID" value="NZ_CP073279.1"/>
</dbReference>
<dbReference type="OMA" id="AVVYKMH"/>
<comment type="caution">
    <text evidence="8">Lacks conserved residue(s) required for the propagation of feature annotation.</text>
</comment>
<dbReference type="InterPro" id="IPR029035">
    <property type="entry name" value="DHS-like_NAD/FAD-binding_dom"/>
</dbReference>
<dbReference type="EC" id="3.2.2.5" evidence="4"/>
<dbReference type="Pfam" id="PF18185">
    <property type="entry name" value="STALD"/>
    <property type="match status" value="1"/>
</dbReference>
<gene>
    <name evidence="10" type="ORF">IS491_17445</name>
</gene>
<proteinExistence type="inferred from homology"/>
<evidence type="ECO:0000313" key="11">
    <source>
        <dbReference type="Proteomes" id="UP000631418"/>
    </source>
</evidence>
<dbReference type="GO" id="GO:0003953">
    <property type="term" value="F:NAD+ nucleosidase activity"/>
    <property type="evidence" value="ECO:0007669"/>
    <property type="project" value="UniProtKB-EC"/>
</dbReference>
<dbReference type="PROSITE" id="PS50305">
    <property type="entry name" value="SIRTUIN"/>
    <property type="match status" value="1"/>
</dbReference>
<dbReference type="EMBL" id="JADOEF010000001">
    <property type="protein sequence ID" value="MBF7810406.1"/>
    <property type="molecule type" value="Genomic_DNA"/>
</dbReference>
<dbReference type="AlphaFoldDB" id="A0AAE2RTZ2"/>
<evidence type="ECO:0000256" key="1">
    <source>
        <dbReference type="ARBA" id="ARBA00022801"/>
    </source>
</evidence>
<dbReference type="Proteomes" id="UP000631418">
    <property type="component" value="Unassembled WGS sequence"/>
</dbReference>
<evidence type="ECO:0000256" key="3">
    <source>
        <dbReference type="ARBA" id="ARBA00023118"/>
    </source>
</evidence>
<dbReference type="InterPro" id="IPR026590">
    <property type="entry name" value="Ssirtuin_cat_dom"/>
</dbReference>
<evidence type="ECO:0000256" key="8">
    <source>
        <dbReference type="PROSITE-ProRule" id="PRU00236"/>
    </source>
</evidence>
<dbReference type="SUPFAM" id="SSF52467">
    <property type="entry name" value="DHS-like NAD/FAD-binding domain"/>
    <property type="match status" value="1"/>
</dbReference>
<dbReference type="GO" id="GO:0051607">
    <property type="term" value="P:defense response to virus"/>
    <property type="evidence" value="ECO:0007669"/>
    <property type="project" value="UniProtKB-KW"/>
</dbReference>
<keyword evidence="1" id="KW-0378">Hydrolase</keyword>
<evidence type="ECO:0000256" key="4">
    <source>
        <dbReference type="ARBA" id="ARBA00034327"/>
    </source>
</evidence>
<evidence type="ECO:0000256" key="7">
    <source>
        <dbReference type="ARBA" id="ARBA00047575"/>
    </source>
</evidence>
<comment type="caution">
    <text evidence="10">The sequence shown here is derived from an EMBL/GenBank/DDBJ whole genome shotgun (WGS) entry which is preliminary data.</text>
</comment>
<accession>A0AAE2RTZ2</accession>
<reference evidence="10" key="1">
    <citation type="submission" date="2020-11" db="EMBL/GenBank/DDBJ databases">
        <authorList>
            <person name="Thieme N."/>
            <person name="Liebl W."/>
            <person name="Zverlov V."/>
        </authorList>
    </citation>
    <scope>NUCLEOTIDE SEQUENCE</scope>
    <source>
        <strain evidence="10">NT08</strain>
    </source>
</reference>
<keyword evidence="2" id="KW-0520">NAD</keyword>
<comment type="similarity">
    <text evidence="5">Belongs to the soluble Thoeris ThsA family.</text>
</comment>
<sequence>MKKELIHFADRYLKDIKDENAAIFAGAGLSVGTGLVNWKGLLKDTADELGLNVDKEYDLIALAQYYENEKGGRGSINEQLISEFTKDVEISENHKILASLPIKTYWTTNYDKLIEKTLEYYGKTVDTKICSANLAVNIPRRDAVVYKMHGDISLPHDAVITKDDYENYNEKRQVFTTALQGDLITKTFLFIGFSFDDPNLEYILSRIRILLGNNTRDHYCFLKRVDKEEFVDEKDYVYEKTKQDLKVKDLKRYRIQALLIDDFSEITDVLLLIKSKLKRSNIFISGAAHEYGKWSKDRAENIVYNLSKRLSEEKFKIISGFGLGIGSSVINGVLSHVYSNIKKHTDDFLILRPFPQNIKDENERVALWNKYREEMISDAGIAVFFFGNKIKDGNIIDSDGVFKEFEIAIRKGLKVIPVGCTGYVSNKLWNRVIDAMDDYYPQDEELYAAIKSLGKDTEDDSFIINNIIKSINILQGKN</sequence>
<protein>
    <recommendedName>
        <fullName evidence="6">NAD(+) hydrolase ThsA</fullName>
        <ecNumber evidence="4">3.2.2.5</ecNumber>
    </recommendedName>
</protein>
<name>A0AAE2RTZ2_CLOBE</name>
<dbReference type="Pfam" id="PF13289">
    <property type="entry name" value="SIR2_2"/>
    <property type="match status" value="1"/>
</dbReference>
<evidence type="ECO:0000313" key="10">
    <source>
        <dbReference type="EMBL" id="MBF7810406.1"/>
    </source>
</evidence>